<feature type="domain" description="Prohead serine protease" evidence="4">
    <location>
        <begin position="55"/>
        <end position="155"/>
    </location>
</feature>
<dbReference type="EMBL" id="JAHLQO010000004">
    <property type="protein sequence ID" value="MBU5669522.1"/>
    <property type="molecule type" value="Genomic_DNA"/>
</dbReference>
<evidence type="ECO:0000259" key="4">
    <source>
        <dbReference type="Pfam" id="PF04586"/>
    </source>
</evidence>
<evidence type="ECO:0000256" key="2">
    <source>
        <dbReference type="ARBA" id="ARBA00022670"/>
    </source>
</evidence>
<dbReference type="GO" id="GO:0008233">
    <property type="term" value="F:peptidase activity"/>
    <property type="evidence" value="ECO:0007669"/>
    <property type="project" value="UniProtKB-KW"/>
</dbReference>
<evidence type="ECO:0000256" key="3">
    <source>
        <dbReference type="ARBA" id="ARBA00022801"/>
    </source>
</evidence>
<proteinExistence type="predicted"/>
<comment type="caution">
    <text evidence="5">The sequence shown here is derived from an EMBL/GenBank/DDBJ whole genome shotgun (WGS) entry which is preliminary data.</text>
</comment>
<name>A0ABS6FH65_9FIRM</name>
<keyword evidence="3" id="KW-0378">Hydrolase</keyword>
<evidence type="ECO:0000313" key="5">
    <source>
        <dbReference type="EMBL" id="MBU5669522.1"/>
    </source>
</evidence>
<evidence type="ECO:0000256" key="1">
    <source>
        <dbReference type="ARBA" id="ARBA00022612"/>
    </source>
</evidence>
<dbReference type="RefSeq" id="WP_216549353.1">
    <property type="nucleotide sequence ID" value="NZ_JAHLQO010000004.1"/>
</dbReference>
<dbReference type="InterPro" id="IPR054613">
    <property type="entry name" value="Peptidase_S78_dom"/>
</dbReference>
<keyword evidence="1" id="KW-1188">Viral release from host cell</keyword>
<reference evidence="5 6" key="1">
    <citation type="submission" date="2021-06" db="EMBL/GenBank/DDBJ databases">
        <authorList>
            <person name="Sun Q."/>
            <person name="Li D."/>
        </authorList>
    </citation>
    <scope>NUCLEOTIDE SEQUENCE [LARGE SCALE GENOMIC DNA]</scope>
    <source>
        <strain evidence="5 6">MSJ-1</strain>
    </source>
</reference>
<protein>
    <submittedName>
        <fullName evidence="5">HK97 family phage prohead protease</fullName>
    </submittedName>
</protein>
<dbReference type="GO" id="GO:0006508">
    <property type="term" value="P:proteolysis"/>
    <property type="evidence" value="ECO:0007669"/>
    <property type="project" value="UniProtKB-KW"/>
</dbReference>
<gene>
    <name evidence="5" type="ORF">KQI68_06675</name>
</gene>
<sequence length="242" mass="26859">MKFTIPIDIKKSQTSPKEMRICGLASTPDLDRENQSILQKGLDISEFVNHGFFNLDHDNSVILGYPDKAKTKITDRGLYVEGTLLDTPKGKDIWDSAVALEKSGANRKLGFSVEGKILKKDNRGNILKAKIYNVAITPNPVNPKATWTALYKSMSKALNIDSGAPLMKESLENASKCIVKAINGDKDLESILEKFINKLRHSQDKDDIELYLALTKGISGKSANIISNILEEKVRDNIEQKV</sequence>
<dbReference type="Proteomes" id="UP000783742">
    <property type="component" value="Unassembled WGS sequence"/>
</dbReference>
<keyword evidence="2 5" id="KW-0645">Protease</keyword>
<evidence type="ECO:0000313" key="6">
    <source>
        <dbReference type="Proteomes" id="UP000783742"/>
    </source>
</evidence>
<accession>A0ABS6FH65</accession>
<organism evidence="5 6">
    <name type="scientific">Peptoniphilus ovalis</name>
    <dbReference type="NCBI Taxonomy" id="2841503"/>
    <lineage>
        <taxon>Bacteria</taxon>
        <taxon>Bacillati</taxon>
        <taxon>Bacillota</taxon>
        <taxon>Tissierellia</taxon>
        <taxon>Tissierellales</taxon>
        <taxon>Peptoniphilaceae</taxon>
        <taxon>Peptoniphilus</taxon>
    </lineage>
</organism>
<dbReference type="Pfam" id="PF04586">
    <property type="entry name" value="Peptidase_S78"/>
    <property type="match status" value="1"/>
</dbReference>
<keyword evidence="6" id="KW-1185">Reference proteome</keyword>